<organism evidence="3 4">
    <name type="scientific">Halobacillus litoralis</name>
    <dbReference type="NCBI Taxonomy" id="45668"/>
    <lineage>
        <taxon>Bacteria</taxon>
        <taxon>Bacillati</taxon>
        <taxon>Bacillota</taxon>
        <taxon>Bacilli</taxon>
        <taxon>Bacillales</taxon>
        <taxon>Bacillaceae</taxon>
        <taxon>Halobacillus</taxon>
    </lineage>
</organism>
<keyword evidence="2" id="KW-0732">Signal</keyword>
<dbReference type="AlphaFoldDB" id="A0A410MA34"/>
<dbReference type="PROSITE" id="PS51257">
    <property type="entry name" value="PROKAR_LIPOPROTEIN"/>
    <property type="match status" value="1"/>
</dbReference>
<evidence type="ECO:0000256" key="2">
    <source>
        <dbReference type="SAM" id="SignalP"/>
    </source>
</evidence>
<feature type="signal peptide" evidence="2">
    <location>
        <begin position="1"/>
        <end position="18"/>
    </location>
</feature>
<dbReference type="KEGG" id="hli:HLI_04460"/>
<dbReference type="EMBL" id="CP026118">
    <property type="protein sequence ID" value="QAS51526.1"/>
    <property type="molecule type" value="Genomic_DNA"/>
</dbReference>
<protein>
    <submittedName>
        <fullName evidence="3">Uncharacterized protein</fullName>
    </submittedName>
</protein>
<proteinExistence type="predicted"/>
<evidence type="ECO:0000313" key="4">
    <source>
        <dbReference type="Proteomes" id="UP000287756"/>
    </source>
</evidence>
<dbReference type="Proteomes" id="UP000287756">
    <property type="component" value="Chromosome"/>
</dbReference>
<accession>A0A410MA34</accession>
<reference evidence="3 4" key="1">
    <citation type="submission" date="2018-01" db="EMBL/GenBank/DDBJ databases">
        <title>The whole genome sequencing and assembly of Halobacillus litoralis ERB031 strain.</title>
        <authorList>
            <person name="Lee S.-J."/>
            <person name="Park M.-K."/>
            <person name="Kim J.-Y."/>
            <person name="Lee Y.-J."/>
            <person name="Yi H."/>
            <person name="Bahn Y.-S."/>
            <person name="Kim J.F."/>
            <person name="Lee D.-W."/>
        </authorList>
    </citation>
    <scope>NUCLEOTIDE SEQUENCE [LARGE SCALE GENOMIC DNA]</scope>
    <source>
        <strain evidence="3 4">ERB 031</strain>
    </source>
</reference>
<feature type="chain" id="PRO_5038786760" evidence="2">
    <location>
        <begin position="19"/>
        <end position="137"/>
    </location>
</feature>
<evidence type="ECO:0000256" key="1">
    <source>
        <dbReference type="SAM" id="MobiDB-lite"/>
    </source>
</evidence>
<name>A0A410MA34_9BACI</name>
<gene>
    <name evidence="3" type="ORF">HLI_04460</name>
</gene>
<evidence type="ECO:0000313" key="3">
    <source>
        <dbReference type="EMBL" id="QAS51526.1"/>
    </source>
</evidence>
<sequence>MKASLLAFALLLAAGCSASESSSTGSGEKETPPDASQESEDSLTEEKKSSDSSSPEESMEGEETVRTYLKYEFTGPGKALRQALDESHSELFTYVERQYKPLFPEYNYEKFVNENYVMNWMPFAYEAGYELDPAIFK</sequence>
<feature type="region of interest" description="Disordered" evidence="1">
    <location>
        <begin position="18"/>
        <end position="64"/>
    </location>
</feature>